<protein>
    <submittedName>
        <fullName evidence="2">Uncharacterized protein</fullName>
    </submittedName>
</protein>
<sequence>MVRQIAITIALLIQFSTSAFADTAQYWVAKDAVSKQCEVVTKKPDGTLVINLTKATYKTETEAKDALKKLPDCK</sequence>
<organism evidence="2 3">
    <name type="scientific">Mesorhizobium japonicum</name>
    <dbReference type="NCBI Taxonomy" id="2066070"/>
    <lineage>
        <taxon>Bacteria</taxon>
        <taxon>Pseudomonadati</taxon>
        <taxon>Pseudomonadota</taxon>
        <taxon>Alphaproteobacteria</taxon>
        <taxon>Hyphomicrobiales</taxon>
        <taxon>Phyllobacteriaceae</taxon>
        <taxon>Mesorhizobium</taxon>
    </lineage>
</organism>
<evidence type="ECO:0000313" key="3">
    <source>
        <dbReference type="Proteomes" id="UP000275436"/>
    </source>
</evidence>
<feature type="chain" id="PRO_5018088281" evidence="1">
    <location>
        <begin position="22"/>
        <end position="74"/>
    </location>
</feature>
<evidence type="ECO:0000256" key="1">
    <source>
        <dbReference type="SAM" id="SignalP"/>
    </source>
</evidence>
<dbReference type="EMBL" id="QKOD01000011">
    <property type="protein sequence ID" value="RNJ42456.1"/>
    <property type="molecule type" value="Genomic_DNA"/>
</dbReference>
<comment type="caution">
    <text evidence="2">The sequence shown here is derived from an EMBL/GenBank/DDBJ whole genome shotgun (WGS) entry which is preliminary data.</text>
</comment>
<keyword evidence="1" id="KW-0732">Signal</keyword>
<name>A0A3M9X458_9HYPH</name>
<reference evidence="2 3" key="1">
    <citation type="journal article" date="2018" name="Mol. Plant Microbe Interact.">
        <title>Taxonomically Different Co-Microsymbionts of a Relict Legume, Oxytropis popoviana, Have Complementary Sets of Symbiotic Genes and Together Increase the Efficiency of Plant Nodulation.</title>
        <authorList>
            <person name="Safronova V."/>
            <person name="Belimov A."/>
            <person name="Sazanova A."/>
            <person name="Chirak E."/>
            <person name="Verkhozina A."/>
            <person name="Kuznetsova I."/>
            <person name="Andronov E."/>
            <person name="Puhalsky J."/>
            <person name="Tikhonovich I."/>
        </authorList>
    </citation>
    <scope>NUCLEOTIDE SEQUENCE [LARGE SCALE GENOMIC DNA]</scope>
    <source>
        <strain evidence="2 3">Opo-235</strain>
    </source>
</reference>
<gene>
    <name evidence="2" type="ORF">DNR46_29210</name>
</gene>
<dbReference type="AlphaFoldDB" id="A0A3M9X458"/>
<proteinExistence type="predicted"/>
<accession>A0A3M9X458</accession>
<dbReference type="RefSeq" id="WP_123169807.1">
    <property type="nucleotide sequence ID" value="NZ_QKOD01000011.1"/>
</dbReference>
<dbReference type="Proteomes" id="UP000275436">
    <property type="component" value="Unassembled WGS sequence"/>
</dbReference>
<evidence type="ECO:0000313" key="2">
    <source>
        <dbReference type="EMBL" id="RNJ42456.1"/>
    </source>
</evidence>
<feature type="signal peptide" evidence="1">
    <location>
        <begin position="1"/>
        <end position="21"/>
    </location>
</feature>